<comment type="caution">
    <text evidence="2">The sequence shown here is derived from an EMBL/GenBank/DDBJ whole genome shotgun (WGS) entry which is preliminary data.</text>
</comment>
<keyword evidence="3" id="KW-1185">Reference proteome</keyword>
<proteinExistence type="predicted"/>
<feature type="region of interest" description="Disordered" evidence="1">
    <location>
        <begin position="1"/>
        <end position="37"/>
    </location>
</feature>
<feature type="compositionally biased region" description="Polar residues" evidence="1">
    <location>
        <begin position="1"/>
        <end position="15"/>
    </location>
</feature>
<protein>
    <submittedName>
        <fullName evidence="2">Uncharacterized protein</fullName>
    </submittedName>
</protein>
<dbReference type="RefSeq" id="WP_228027262.1">
    <property type="nucleotide sequence ID" value="NZ_BJCL01000017.1"/>
</dbReference>
<dbReference type="EMBL" id="BJCL01000017">
    <property type="protein sequence ID" value="GCL65520.1"/>
    <property type="molecule type" value="Genomic_DNA"/>
</dbReference>
<accession>A0A480AX77</accession>
<organism evidence="2 3">
    <name type="scientific">Pseudaquabacterium pictum</name>
    <dbReference type="NCBI Taxonomy" id="2315236"/>
    <lineage>
        <taxon>Bacteria</taxon>
        <taxon>Pseudomonadati</taxon>
        <taxon>Pseudomonadota</taxon>
        <taxon>Betaproteobacteria</taxon>
        <taxon>Burkholderiales</taxon>
        <taxon>Sphaerotilaceae</taxon>
        <taxon>Pseudaquabacterium</taxon>
    </lineage>
</organism>
<evidence type="ECO:0000313" key="3">
    <source>
        <dbReference type="Proteomes" id="UP000301751"/>
    </source>
</evidence>
<reference evidence="3" key="1">
    <citation type="submission" date="2019-03" db="EMBL/GenBank/DDBJ databases">
        <title>Aquabacterium pictum sp.nov., the first bacteriochlorophyll a-containing freshwater bacterium in the genus Aquabacterium of the class Betaproteobacteria.</title>
        <authorList>
            <person name="Hirose S."/>
            <person name="Tank M."/>
            <person name="Hara E."/>
            <person name="Tamaki H."/>
            <person name="Takaichi S."/>
            <person name="Haruta S."/>
            <person name="Hanada S."/>
        </authorList>
    </citation>
    <scope>NUCLEOTIDE SEQUENCE [LARGE SCALE GENOMIC DNA]</scope>
    <source>
        <strain evidence="3">W35</strain>
    </source>
</reference>
<dbReference type="AlphaFoldDB" id="A0A480AX77"/>
<gene>
    <name evidence="2" type="ORF">AQPW35_46010</name>
</gene>
<evidence type="ECO:0000313" key="2">
    <source>
        <dbReference type="EMBL" id="GCL65520.1"/>
    </source>
</evidence>
<sequence>MNAQSNHPSTDTTDPQFLGPEAGQRAGGQSHRQNELDAHGSELHRYFSVARGALISVRSNGVTLCRQVDDEWKVLSRKKGDVPLAQWVVNKQAALSDLARWQLDVDELPSMQDLMAWNEDGICETPTGHRVEPDGTGPDGVPSWLRALRLI</sequence>
<evidence type="ECO:0000256" key="1">
    <source>
        <dbReference type="SAM" id="MobiDB-lite"/>
    </source>
</evidence>
<dbReference type="Proteomes" id="UP000301751">
    <property type="component" value="Unassembled WGS sequence"/>
</dbReference>
<name>A0A480AX77_9BURK</name>